<keyword evidence="11" id="KW-0464">Manganese</keyword>
<dbReference type="SUPFAM" id="SSF47781">
    <property type="entry name" value="RuvA domain 2-like"/>
    <property type="match status" value="1"/>
</dbReference>
<dbReference type="InterPro" id="IPR036420">
    <property type="entry name" value="BRCT_dom_sf"/>
</dbReference>
<feature type="binding site" evidence="11">
    <location>
        <begin position="30"/>
        <end position="34"/>
    </location>
    <ligand>
        <name>NAD(+)</name>
        <dbReference type="ChEBI" id="CHEBI:57540"/>
    </ligand>
</feature>
<feature type="active site" description="N6-AMP-lysine intermediate" evidence="11">
    <location>
        <position position="108"/>
    </location>
</feature>
<dbReference type="CDD" id="cd17748">
    <property type="entry name" value="BRCT_DNA_ligase_like"/>
    <property type="match status" value="1"/>
</dbReference>
<comment type="similarity">
    <text evidence="11">Belongs to the NAD-dependent DNA ligase family. LigA subfamily.</text>
</comment>
<dbReference type="InterPro" id="IPR004150">
    <property type="entry name" value="NAD_DNA_ligase_OB"/>
</dbReference>
<gene>
    <name evidence="11" type="primary">ligA</name>
    <name evidence="13" type="ORF">DPF_1789</name>
</gene>
<dbReference type="Pfam" id="PF03120">
    <property type="entry name" value="OB_DNA_ligase"/>
    <property type="match status" value="1"/>
</dbReference>
<dbReference type="InterPro" id="IPR013839">
    <property type="entry name" value="DNAligase_adenylation"/>
</dbReference>
<dbReference type="HAMAP" id="MF_01588">
    <property type="entry name" value="DNA_ligase_A"/>
    <property type="match status" value="1"/>
</dbReference>
<keyword evidence="14" id="KW-1185">Reference proteome</keyword>
<dbReference type="InterPro" id="IPR001679">
    <property type="entry name" value="DNA_ligase"/>
</dbReference>
<evidence type="ECO:0000256" key="9">
    <source>
        <dbReference type="ARBA" id="ARBA00023204"/>
    </source>
</evidence>
<evidence type="ECO:0000256" key="1">
    <source>
        <dbReference type="ARBA" id="ARBA00004067"/>
    </source>
</evidence>
<dbReference type="Proteomes" id="UP000095200">
    <property type="component" value="Unassembled WGS sequence"/>
</dbReference>
<comment type="function">
    <text evidence="1 11">DNA ligase that catalyzes the formation of phosphodiester linkages between 5'-phosphoryl and 3'-hydroxyl groups in double-stranded DNA using NAD as a coenzyme and as the energy source for the reaction. It is essential for DNA replication and repair of damaged DNA.</text>
</comment>
<comment type="caution">
    <text evidence="13">The sequence shown here is derived from an EMBL/GenBank/DDBJ whole genome shotgun (WGS) entry which is preliminary data.</text>
</comment>
<keyword evidence="6 11" id="KW-0862">Zinc</keyword>
<keyword evidence="4 11" id="KW-0479">Metal-binding</keyword>
<dbReference type="GO" id="GO:0006260">
    <property type="term" value="P:DNA replication"/>
    <property type="evidence" value="ECO:0007669"/>
    <property type="project" value="UniProtKB-KW"/>
</dbReference>
<keyword evidence="7 11" id="KW-0460">Magnesium</keyword>
<evidence type="ECO:0000313" key="13">
    <source>
        <dbReference type="EMBL" id="GAU09069.1"/>
    </source>
</evidence>
<proteinExistence type="inferred from homology"/>
<evidence type="ECO:0000256" key="5">
    <source>
        <dbReference type="ARBA" id="ARBA00022763"/>
    </source>
</evidence>
<dbReference type="SMART" id="SM00532">
    <property type="entry name" value="LIGANc"/>
    <property type="match status" value="1"/>
</dbReference>
<dbReference type="PROSITE" id="PS01056">
    <property type="entry name" value="DNA_LIGASE_N2"/>
    <property type="match status" value="1"/>
</dbReference>
<evidence type="ECO:0000313" key="14">
    <source>
        <dbReference type="Proteomes" id="UP000095200"/>
    </source>
</evidence>
<dbReference type="SUPFAM" id="SSF52113">
    <property type="entry name" value="BRCT domain"/>
    <property type="match status" value="1"/>
</dbReference>
<evidence type="ECO:0000256" key="11">
    <source>
        <dbReference type="HAMAP-Rule" id="MF_01588"/>
    </source>
</evidence>
<dbReference type="InterPro" id="IPR001357">
    <property type="entry name" value="BRCT_dom"/>
</dbReference>
<evidence type="ECO:0000256" key="2">
    <source>
        <dbReference type="ARBA" id="ARBA00022598"/>
    </source>
</evidence>
<dbReference type="EMBL" id="BDFE01000016">
    <property type="protein sequence ID" value="GAU09069.1"/>
    <property type="molecule type" value="Genomic_DNA"/>
</dbReference>
<dbReference type="Gene3D" id="1.10.150.20">
    <property type="entry name" value="5' to 3' exonuclease, C-terminal subdomain"/>
    <property type="match status" value="1"/>
</dbReference>
<evidence type="ECO:0000256" key="8">
    <source>
        <dbReference type="ARBA" id="ARBA00023027"/>
    </source>
</evidence>
<keyword evidence="3 11" id="KW-0235">DNA replication</keyword>
<dbReference type="PROSITE" id="PS50172">
    <property type="entry name" value="BRCT"/>
    <property type="match status" value="1"/>
</dbReference>
<feature type="binding site" evidence="11">
    <location>
        <position position="375"/>
    </location>
    <ligand>
        <name>Zn(2+)</name>
        <dbReference type="ChEBI" id="CHEBI:29105"/>
    </ligand>
</feature>
<sequence>MPDSSSIAILVQRLNTYNKAYRAGNPLVSDAEYDNLVETLRRLDPDNPFLHQVEPEVFSNKQEIRHPVPMLSTDKAYTIAELQRFVDRVYKEAAPLEPQHITFRVTPKLDGLAGRDDGHILASRGNGWTGFDITSALDKGVEVVGQRGLGLGELVISLSYFQEHLADKFEHPRNLVVGIVSSDTVNTLALQALEDKAVRFVPYATLPQWTGNGDELVKAIETIKQDLREKVDYPMDGLVVEVVEQEIRDAMGATNHHYRWQIAVKDKGETARTRVRKILWQVGRTGKVTPVMLVEPVPLSGATIKRVTAHNAGFLKKRRIGKGAIIEIIRSGEVIPKLEAVITEAKTMDIPHTCPVCSTPLVEDNDFLICPNAQCPAQIRQAIEHWFNILGTADWYGTKTVEKLVDNGVHTLEQVYALTQQDFIRMGFGPVQSRNLHQALTISRTKPVEDWRFLAAFGIPDLGKGDSRKLLEHHPIDTITRITAGDILAINGFGAITSQSISRGIQRIRSTIEHMLALGFNLQHTPLASEMAQMDSPIKDKGIVFTGKMVHGTRQDMQNMARTMGARVQSAVSKATDYLVCGEKVGATKKAQAEKLGTKIISEQEFLDLITS</sequence>
<dbReference type="InterPro" id="IPR033136">
    <property type="entry name" value="DNA_ligase_CS"/>
</dbReference>
<dbReference type="PIRSF" id="PIRSF001604">
    <property type="entry name" value="LigA"/>
    <property type="match status" value="1"/>
</dbReference>
<dbReference type="GO" id="GO:0003911">
    <property type="term" value="F:DNA ligase (NAD+) activity"/>
    <property type="evidence" value="ECO:0007669"/>
    <property type="project" value="UniProtKB-UniRule"/>
</dbReference>
<dbReference type="Pfam" id="PF01653">
    <property type="entry name" value="DNA_ligase_aden"/>
    <property type="match status" value="2"/>
</dbReference>
<feature type="domain" description="BRCT" evidence="12">
    <location>
        <begin position="533"/>
        <end position="612"/>
    </location>
</feature>
<dbReference type="Gene3D" id="1.10.287.610">
    <property type="entry name" value="Helix hairpin bin"/>
    <property type="match status" value="1"/>
</dbReference>
<dbReference type="Gene3D" id="3.30.470.30">
    <property type="entry name" value="DNA ligase/mRNA capping enzyme"/>
    <property type="match status" value="1"/>
</dbReference>
<dbReference type="Gene3D" id="3.40.50.10190">
    <property type="entry name" value="BRCT domain"/>
    <property type="match status" value="1"/>
</dbReference>
<dbReference type="RefSeq" id="WP_069859221.1">
    <property type="nucleotide sequence ID" value="NZ_BDFE01000016.1"/>
</dbReference>
<dbReference type="GO" id="GO:0006281">
    <property type="term" value="P:DNA repair"/>
    <property type="evidence" value="ECO:0007669"/>
    <property type="project" value="UniProtKB-KW"/>
</dbReference>
<feature type="binding site" evidence="11">
    <location>
        <position position="357"/>
    </location>
    <ligand>
        <name>Zn(2+)</name>
        <dbReference type="ChEBI" id="CHEBI:29105"/>
    </ligand>
</feature>
<accession>A0A194AK21</accession>
<feature type="binding site" evidence="11">
    <location>
        <begin position="72"/>
        <end position="73"/>
    </location>
    <ligand>
        <name>NAD(+)</name>
        <dbReference type="ChEBI" id="CHEBI:57540"/>
    </ligand>
</feature>
<keyword evidence="5 11" id="KW-0227">DNA damage</keyword>
<keyword evidence="2 11" id="KW-0436">Ligase</keyword>
<dbReference type="SMART" id="SM00292">
    <property type="entry name" value="BRCT"/>
    <property type="match status" value="1"/>
</dbReference>
<protein>
    <recommendedName>
        <fullName evidence="11">DNA ligase</fullName>
        <ecNumber evidence="11">6.5.1.2</ecNumber>
    </recommendedName>
    <alternativeName>
        <fullName evidence="11">Polydeoxyribonucleotide synthase [NAD(+)]</fullName>
    </alternativeName>
</protein>
<dbReference type="AlphaFoldDB" id="A0A194AK21"/>
<name>A0A194AK21_9BACT</name>
<evidence type="ECO:0000256" key="7">
    <source>
        <dbReference type="ARBA" id="ARBA00022842"/>
    </source>
</evidence>
<dbReference type="SUPFAM" id="SSF50249">
    <property type="entry name" value="Nucleic acid-binding proteins"/>
    <property type="match status" value="1"/>
</dbReference>
<dbReference type="InterPro" id="IPR010994">
    <property type="entry name" value="RuvA_2-like"/>
</dbReference>
<reference evidence="14" key="1">
    <citation type="submission" date="2016-06" db="EMBL/GenBank/DDBJ databases">
        <title>Draft genome sequence of Desulfoplanes formicivorans strain Pf12B.</title>
        <authorList>
            <person name="Watanabe M."/>
            <person name="Kojima H."/>
            <person name="Fukui M."/>
        </authorList>
    </citation>
    <scope>NUCLEOTIDE SEQUENCE [LARGE SCALE GENOMIC DNA]</scope>
    <source>
        <strain evidence="14">Pf12B</strain>
    </source>
</reference>
<evidence type="ECO:0000256" key="4">
    <source>
        <dbReference type="ARBA" id="ARBA00022723"/>
    </source>
</evidence>
<dbReference type="EC" id="6.5.1.2" evidence="11"/>
<organism evidence="13 14">
    <name type="scientific">Desulfoplanes formicivorans</name>
    <dbReference type="NCBI Taxonomy" id="1592317"/>
    <lineage>
        <taxon>Bacteria</taxon>
        <taxon>Pseudomonadati</taxon>
        <taxon>Thermodesulfobacteriota</taxon>
        <taxon>Desulfovibrionia</taxon>
        <taxon>Desulfovibrionales</taxon>
        <taxon>Desulfoplanaceae</taxon>
        <taxon>Desulfoplanes</taxon>
    </lineage>
</organism>
<keyword evidence="9 11" id="KW-0234">DNA repair</keyword>
<feature type="binding site" evidence="11">
    <location>
        <position position="265"/>
    </location>
    <ligand>
        <name>NAD(+)</name>
        <dbReference type="ChEBI" id="CHEBI:57540"/>
    </ligand>
</feature>
<dbReference type="Gene3D" id="2.40.50.140">
    <property type="entry name" value="Nucleic acid-binding proteins"/>
    <property type="match status" value="1"/>
</dbReference>
<dbReference type="Pfam" id="PF00533">
    <property type="entry name" value="BRCT"/>
    <property type="match status" value="1"/>
</dbReference>
<evidence type="ECO:0000256" key="6">
    <source>
        <dbReference type="ARBA" id="ARBA00022833"/>
    </source>
</evidence>
<dbReference type="InterPro" id="IPR012340">
    <property type="entry name" value="NA-bd_OB-fold"/>
</dbReference>
<dbReference type="STRING" id="1592317.DPF_1789"/>
<feature type="binding site" evidence="11">
    <location>
        <position position="153"/>
    </location>
    <ligand>
        <name>NAD(+)</name>
        <dbReference type="ChEBI" id="CHEBI:57540"/>
    </ligand>
</feature>
<evidence type="ECO:0000256" key="3">
    <source>
        <dbReference type="ARBA" id="ARBA00022705"/>
    </source>
</evidence>
<dbReference type="OrthoDB" id="9759736at2"/>
<comment type="catalytic activity">
    <reaction evidence="10 11">
        <text>NAD(+) + (deoxyribonucleotide)n-3'-hydroxyl + 5'-phospho-(deoxyribonucleotide)m = (deoxyribonucleotide)n+m + AMP + beta-nicotinamide D-nucleotide.</text>
        <dbReference type="EC" id="6.5.1.2"/>
    </reaction>
</comment>
<feature type="binding site" evidence="11">
    <location>
        <position position="354"/>
    </location>
    <ligand>
        <name>Zn(2+)</name>
        <dbReference type="ChEBI" id="CHEBI:29105"/>
    </ligand>
</feature>
<feature type="binding site" evidence="11">
    <location>
        <position position="124"/>
    </location>
    <ligand>
        <name>NAD(+)</name>
        <dbReference type="ChEBI" id="CHEBI:57540"/>
    </ligand>
</feature>
<evidence type="ECO:0000256" key="10">
    <source>
        <dbReference type="ARBA" id="ARBA00034005"/>
    </source>
</evidence>
<evidence type="ECO:0000259" key="12">
    <source>
        <dbReference type="PROSITE" id="PS50172"/>
    </source>
</evidence>
<feature type="binding site" evidence="11">
    <location>
        <position position="370"/>
    </location>
    <ligand>
        <name>Zn(2+)</name>
        <dbReference type="ChEBI" id="CHEBI:29105"/>
    </ligand>
</feature>
<dbReference type="SUPFAM" id="SSF56091">
    <property type="entry name" value="DNA ligase/mRNA capping enzyme, catalytic domain"/>
    <property type="match status" value="1"/>
</dbReference>
<dbReference type="GO" id="GO:0046872">
    <property type="term" value="F:metal ion binding"/>
    <property type="evidence" value="ECO:0007669"/>
    <property type="project" value="UniProtKB-KW"/>
</dbReference>
<keyword evidence="8 11" id="KW-0520">NAD</keyword>
<comment type="caution">
    <text evidence="11">Lacks conserved residue(s) required for the propagation of feature annotation.</text>
</comment>
<dbReference type="InterPro" id="IPR013840">
    <property type="entry name" value="DNAligase_N"/>
</dbReference>
<comment type="cofactor">
    <cofactor evidence="11">
        <name>Mg(2+)</name>
        <dbReference type="ChEBI" id="CHEBI:18420"/>
    </cofactor>
    <cofactor evidence="11">
        <name>Mn(2+)</name>
        <dbReference type="ChEBI" id="CHEBI:29035"/>
    </cofactor>
</comment>